<accession>A0ABR0SJR4</accession>
<gene>
    <name evidence="2" type="ORF">PT974_05500</name>
</gene>
<sequence length="62" mass="6438">MVLSAGVTCGVVAQLILNGHSAFIQPGIYATFSKDMWDPIWGAVAAKGVAMVGKLLGTVFVE</sequence>
<keyword evidence="1" id="KW-0472">Membrane</keyword>
<dbReference type="EMBL" id="JAVFKD010000012">
    <property type="protein sequence ID" value="KAK5992102.1"/>
    <property type="molecule type" value="Genomic_DNA"/>
</dbReference>
<comment type="caution">
    <text evidence="2">The sequence shown here is derived from an EMBL/GenBank/DDBJ whole genome shotgun (WGS) entry which is preliminary data.</text>
</comment>
<evidence type="ECO:0000313" key="3">
    <source>
        <dbReference type="Proteomes" id="UP001338125"/>
    </source>
</evidence>
<organism evidence="2 3">
    <name type="scientific">Cladobotryum mycophilum</name>
    <dbReference type="NCBI Taxonomy" id="491253"/>
    <lineage>
        <taxon>Eukaryota</taxon>
        <taxon>Fungi</taxon>
        <taxon>Dikarya</taxon>
        <taxon>Ascomycota</taxon>
        <taxon>Pezizomycotina</taxon>
        <taxon>Sordariomycetes</taxon>
        <taxon>Hypocreomycetidae</taxon>
        <taxon>Hypocreales</taxon>
        <taxon>Hypocreaceae</taxon>
        <taxon>Cladobotryum</taxon>
    </lineage>
</organism>
<keyword evidence="3" id="KW-1185">Reference proteome</keyword>
<keyword evidence="1" id="KW-0812">Transmembrane</keyword>
<evidence type="ECO:0000256" key="1">
    <source>
        <dbReference type="SAM" id="Phobius"/>
    </source>
</evidence>
<feature type="transmembrane region" description="Helical" evidence="1">
    <location>
        <begin position="40"/>
        <end position="61"/>
    </location>
</feature>
<protein>
    <submittedName>
        <fullName evidence="2">Uncharacterized protein</fullName>
    </submittedName>
</protein>
<evidence type="ECO:0000313" key="2">
    <source>
        <dbReference type="EMBL" id="KAK5992102.1"/>
    </source>
</evidence>
<keyword evidence="1" id="KW-1133">Transmembrane helix</keyword>
<proteinExistence type="predicted"/>
<name>A0ABR0SJR4_9HYPO</name>
<dbReference type="Proteomes" id="UP001338125">
    <property type="component" value="Unassembled WGS sequence"/>
</dbReference>
<reference evidence="2 3" key="1">
    <citation type="submission" date="2024-01" db="EMBL/GenBank/DDBJ databases">
        <title>Complete genome of Cladobotryum mycophilum ATHUM6906.</title>
        <authorList>
            <person name="Christinaki A.C."/>
            <person name="Myridakis A.I."/>
            <person name="Kouvelis V.N."/>
        </authorList>
    </citation>
    <scope>NUCLEOTIDE SEQUENCE [LARGE SCALE GENOMIC DNA]</scope>
    <source>
        <strain evidence="2 3">ATHUM6906</strain>
    </source>
</reference>